<reference evidence="5" key="1">
    <citation type="submission" date="2020-11" db="EMBL/GenBank/DDBJ databases">
        <authorList>
            <person name="Tran Van P."/>
        </authorList>
    </citation>
    <scope>NUCLEOTIDE SEQUENCE</scope>
</reference>
<feature type="domain" description="EF-hand" evidence="4">
    <location>
        <begin position="169"/>
        <end position="204"/>
    </location>
</feature>
<keyword evidence="3" id="KW-0106">Calcium</keyword>
<dbReference type="AlphaFoldDB" id="A0A7R9BEH4"/>
<name>A0A7R9BEH4_9CRUS</name>
<dbReference type="PROSITE" id="PS50222">
    <property type="entry name" value="EF_HAND_2"/>
    <property type="match status" value="1"/>
</dbReference>
<evidence type="ECO:0000313" key="5">
    <source>
        <dbReference type="EMBL" id="CAD7272128.1"/>
    </source>
</evidence>
<dbReference type="Gene3D" id="1.10.238.10">
    <property type="entry name" value="EF-hand"/>
    <property type="match status" value="1"/>
</dbReference>
<dbReference type="PRINTS" id="PR00450">
    <property type="entry name" value="RECOVERIN"/>
</dbReference>
<evidence type="ECO:0000256" key="1">
    <source>
        <dbReference type="ARBA" id="ARBA00022723"/>
    </source>
</evidence>
<evidence type="ECO:0000259" key="4">
    <source>
        <dbReference type="PROSITE" id="PS50222"/>
    </source>
</evidence>
<gene>
    <name evidence="5" type="ORF">NMOB1V02_LOCUS77</name>
</gene>
<dbReference type="OrthoDB" id="191686at2759"/>
<keyword evidence="6" id="KW-1185">Reference proteome</keyword>
<dbReference type="InterPro" id="IPR011992">
    <property type="entry name" value="EF-hand-dom_pair"/>
</dbReference>
<evidence type="ECO:0000256" key="2">
    <source>
        <dbReference type="ARBA" id="ARBA00022737"/>
    </source>
</evidence>
<dbReference type="SMART" id="SM00054">
    <property type="entry name" value="EFh"/>
    <property type="match status" value="1"/>
</dbReference>
<dbReference type="GO" id="GO:0005509">
    <property type="term" value="F:calcium ion binding"/>
    <property type="evidence" value="ECO:0007669"/>
    <property type="project" value="InterPro"/>
</dbReference>
<dbReference type="InterPro" id="IPR028846">
    <property type="entry name" value="Recoverin"/>
</dbReference>
<dbReference type="PROSITE" id="PS00018">
    <property type="entry name" value="EF_HAND_1"/>
    <property type="match status" value="1"/>
</dbReference>
<organism evidence="5">
    <name type="scientific">Notodromas monacha</name>
    <dbReference type="NCBI Taxonomy" id="399045"/>
    <lineage>
        <taxon>Eukaryota</taxon>
        <taxon>Metazoa</taxon>
        <taxon>Ecdysozoa</taxon>
        <taxon>Arthropoda</taxon>
        <taxon>Crustacea</taxon>
        <taxon>Oligostraca</taxon>
        <taxon>Ostracoda</taxon>
        <taxon>Podocopa</taxon>
        <taxon>Podocopida</taxon>
        <taxon>Cypridocopina</taxon>
        <taxon>Cypridoidea</taxon>
        <taxon>Cyprididae</taxon>
        <taxon>Notodromas</taxon>
    </lineage>
</organism>
<protein>
    <recommendedName>
        <fullName evidence="4">EF-hand domain-containing protein</fullName>
    </recommendedName>
</protein>
<dbReference type="InterPro" id="IPR018247">
    <property type="entry name" value="EF_Hand_1_Ca_BS"/>
</dbReference>
<dbReference type="CDD" id="cd00051">
    <property type="entry name" value="EFh"/>
    <property type="match status" value="1"/>
</dbReference>
<dbReference type="InterPro" id="IPR002048">
    <property type="entry name" value="EF_hand_dom"/>
</dbReference>
<dbReference type="SUPFAM" id="SSF47473">
    <property type="entry name" value="EF-hand"/>
    <property type="match status" value="1"/>
</dbReference>
<keyword evidence="1" id="KW-0479">Metal-binding</keyword>
<accession>A0A7R9BEH4</accession>
<sequence length="305" mass="34073">MHSLKLAKGYFGSFHRGAVDAYPKTAKFSPLLAFLRWKQNAGDLEFHTCQRIIKEESVRCLHLVALRNSGAWENSRNVVELSVYRGVGLSEPNCISLEICGNLCRTLAHLTPSLARGITSSRIIVACRERIEGSSTYAHFVFRAFDASRIGALSFRDLMLTLSTLLRGTPQEKLHWAFNLYDLNGDGAISRPEMTAILASVYDLLGSHSHPPVSSFPMKLHSVRGRQYSDFQLTAVLCENMEVQRENCGNPGARFGPCSPEADDLICIKKSHEYRIENLSWFLISRTPYFPPGEDSKSATVKAET</sequence>
<evidence type="ECO:0000313" key="6">
    <source>
        <dbReference type="Proteomes" id="UP000678499"/>
    </source>
</evidence>
<dbReference type="PANTHER" id="PTHR23055">
    <property type="entry name" value="CALCIUM BINDING PROTEINS"/>
    <property type="match status" value="1"/>
</dbReference>
<keyword evidence="2" id="KW-0677">Repeat</keyword>
<proteinExistence type="predicted"/>
<dbReference type="PANTHER" id="PTHR23055:SF186">
    <property type="entry name" value="NEUROCALCIN HOMOLOG-LIKE PROTEIN"/>
    <property type="match status" value="1"/>
</dbReference>
<dbReference type="EMBL" id="CAJPEX010000005">
    <property type="protein sequence ID" value="CAG0912280.1"/>
    <property type="molecule type" value="Genomic_DNA"/>
</dbReference>
<dbReference type="EMBL" id="OA882042">
    <property type="protein sequence ID" value="CAD7272128.1"/>
    <property type="molecule type" value="Genomic_DNA"/>
</dbReference>
<dbReference type="Proteomes" id="UP000678499">
    <property type="component" value="Unassembled WGS sequence"/>
</dbReference>
<evidence type="ECO:0000256" key="3">
    <source>
        <dbReference type="ARBA" id="ARBA00022837"/>
    </source>
</evidence>